<evidence type="ECO:0000256" key="10">
    <source>
        <dbReference type="ARBA" id="ARBA00023285"/>
    </source>
</evidence>
<name>A0A4P5PT04_9ENTE</name>
<evidence type="ECO:0000256" key="6">
    <source>
        <dbReference type="ARBA" id="ARBA00016853"/>
    </source>
</evidence>
<dbReference type="Proteomes" id="UP000290567">
    <property type="component" value="Unassembled WGS sequence"/>
</dbReference>
<dbReference type="InterPro" id="IPR036264">
    <property type="entry name" value="Bact_exopeptidase_dim_dom"/>
</dbReference>
<dbReference type="Pfam" id="PF07687">
    <property type="entry name" value="M20_dimer"/>
    <property type="match status" value="1"/>
</dbReference>
<reference evidence="14" key="1">
    <citation type="submission" date="2019-02" db="EMBL/GenBank/DDBJ databases">
        <title>Draft genome sequence of Enterococcus sp. Gos25-1.</title>
        <authorList>
            <person name="Tanaka N."/>
            <person name="Shiwa Y."/>
            <person name="Fujita N."/>
        </authorList>
    </citation>
    <scope>NUCLEOTIDE SEQUENCE [LARGE SCALE GENOMIC DNA]</scope>
    <source>
        <strain evidence="14">Gos25-1</strain>
    </source>
</reference>
<dbReference type="Gene3D" id="3.30.70.360">
    <property type="match status" value="1"/>
</dbReference>
<dbReference type="GO" id="GO:0009014">
    <property type="term" value="F:succinyl-diaminopimelate desuccinylase activity"/>
    <property type="evidence" value="ECO:0007669"/>
    <property type="project" value="UniProtKB-EC"/>
</dbReference>
<dbReference type="UniPathway" id="UPA00034">
    <property type="reaction ID" value="UER00021"/>
</dbReference>
<feature type="domain" description="Peptidase M20 dimerisation" evidence="12">
    <location>
        <begin position="185"/>
        <end position="286"/>
    </location>
</feature>
<dbReference type="InterPro" id="IPR011650">
    <property type="entry name" value="Peptidase_M20_dimer"/>
</dbReference>
<keyword evidence="7" id="KW-0479">Metal-binding</keyword>
<evidence type="ECO:0000256" key="9">
    <source>
        <dbReference type="ARBA" id="ARBA00022833"/>
    </source>
</evidence>
<gene>
    <name evidence="13" type="ORF">NRIC_36040</name>
</gene>
<accession>A0A4P5PT04</accession>
<dbReference type="Pfam" id="PF01546">
    <property type="entry name" value="Peptidase_M20"/>
    <property type="match status" value="1"/>
</dbReference>
<organism evidence="13 14">
    <name type="scientific">Enterococcus florum</name>
    <dbReference type="NCBI Taxonomy" id="2480627"/>
    <lineage>
        <taxon>Bacteria</taxon>
        <taxon>Bacillati</taxon>
        <taxon>Bacillota</taxon>
        <taxon>Bacilli</taxon>
        <taxon>Lactobacillales</taxon>
        <taxon>Enterococcaceae</taxon>
        <taxon>Enterococcus</taxon>
    </lineage>
</organism>
<evidence type="ECO:0000313" key="14">
    <source>
        <dbReference type="Proteomes" id="UP000290567"/>
    </source>
</evidence>
<dbReference type="CDD" id="cd08659">
    <property type="entry name" value="M20_ArgE_DapE-like"/>
    <property type="match status" value="1"/>
</dbReference>
<dbReference type="PANTHER" id="PTHR43808">
    <property type="entry name" value="ACETYLORNITHINE DEACETYLASE"/>
    <property type="match status" value="1"/>
</dbReference>
<evidence type="ECO:0000259" key="12">
    <source>
        <dbReference type="Pfam" id="PF07687"/>
    </source>
</evidence>
<dbReference type="SUPFAM" id="SSF53187">
    <property type="entry name" value="Zn-dependent exopeptidases"/>
    <property type="match status" value="1"/>
</dbReference>
<keyword evidence="8" id="KW-0378">Hydrolase</keyword>
<keyword evidence="9" id="KW-0862">Zinc</keyword>
<dbReference type="SUPFAM" id="SSF55031">
    <property type="entry name" value="Bacterial exopeptidase dimerisation domain"/>
    <property type="match status" value="1"/>
</dbReference>
<dbReference type="PROSITE" id="PS00758">
    <property type="entry name" value="ARGE_DAPE_CPG2_1"/>
    <property type="match status" value="1"/>
</dbReference>
<dbReference type="EMBL" id="BJCC01000037">
    <property type="protein sequence ID" value="GCF95713.1"/>
    <property type="molecule type" value="Genomic_DNA"/>
</dbReference>
<comment type="cofactor">
    <cofactor evidence="1">
        <name>Co(2+)</name>
        <dbReference type="ChEBI" id="CHEBI:48828"/>
    </cofactor>
</comment>
<dbReference type="RefSeq" id="WP_146624086.1">
    <property type="nucleotide sequence ID" value="NZ_BJCC01000037.1"/>
</dbReference>
<comment type="cofactor">
    <cofactor evidence="2">
        <name>Zn(2+)</name>
        <dbReference type="ChEBI" id="CHEBI:29105"/>
    </cofactor>
</comment>
<dbReference type="OrthoDB" id="9792335at2"/>
<evidence type="ECO:0000256" key="1">
    <source>
        <dbReference type="ARBA" id="ARBA00001941"/>
    </source>
</evidence>
<evidence type="ECO:0000313" key="13">
    <source>
        <dbReference type="EMBL" id="GCF95713.1"/>
    </source>
</evidence>
<proteinExistence type="inferred from homology"/>
<dbReference type="GO" id="GO:0046872">
    <property type="term" value="F:metal ion binding"/>
    <property type="evidence" value="ECO:0007669"/>
    <property type="project" value="UniProtKB-KW"/>
</dbReference>
<evidence type="ECO:0000256" key="2">
    <source>
        <dbReference type="ARBA" id="ARBA00001947"/>
    </source>
</evidence>
<evidence type="ECO:0000256" key="4">
    <source>
        <dbReference type="ARBA" id="ARBA00006247"/>
    </source>
</evidence>
<dbReference type="AlphaFoldDB" id="A0A4P5PT04"/>
<dbReference type="InterPro" id="IPR002933">
    <property type="entry name" value="Peptidase_M20"/>
</dbReference>
<evidence type="ECO:0000256" key="7">
    <source>
        <dbReference type="ARBA" id="ARBA00022723"/>
    </source>
</evidence>
<evidence type="ECO:0000256" key="5">
    <source>
        <dbReference type="ARBA" id="ARBA00011921"/>
    </source>
</evidence>
<dbReference type="Gene3D" id="3.40.630.10">
    <property type="entry name" value="Zn peptidases"/>
    <property type="match status" value="2"/>
</dbReference>
<evidence type="ECO:0000256" key="3">
    <source>
        <dbReference type="ARBA" id="ARBA00005130"/>
    </source>
</evidence>
<evidence type="ECO:0000256" key="11">
    <source>
        <dbReference type="ARBA" id="ARBA00051301"/>
    </source>
</evidence>
<dbReference type="EC" id="3.5.1.18" evidence="5"/>
<dbReference type="InterPro" id="IPR010182">
    <property type="entry name" value="ArgE/DapE"/>
</dbReference>
<dbReference type="NCBIfam" id="TIGR01910">
    <property type="entry name" value="DapE-ArgE"/>
    <property type="match status" value="1"/>
</dbReference>
<protein>
    <recommendedName>
        <fullName evidence="6">Probable succinyl-diaminopimelate desuccinylase</fullName>
        <ecNumber evidence="5">3.5.1.18</ecNumber>
    </recommendedName>
</protein>
<dbReference type="GO" id="GO:0009089">
    <property type="term" value="P:lysine biosynthetic process via diaminopimelate"/>
    <property type="evidence" value="ECO:0007669"/>
    <property type="project" value="UniProtKB-UniPathway"/>
</dbReference>
<dbReference type="InterPro" id="IPR050072">
    <property type="entry name" value="Peptidase_M20A"/>
</dbReference>
<comment type="similarity">
    <text evidence="4">Belongs to the peptidase M20A family.</text>
</comment>
<keyword evidence="14" id="KW-1185">Reference proteome</keyword>
<evidence type="ECO:0000256" key="8">
    <source>
        <dbReference type="ARBA" id="ARBA00022801"/>
    </source>
</evidence>
<dbReference type="InterPro" id="IPR001261">
    <property type="entry name" value="ArgE/DapE_CS"/>
</dbReference>
<comment type="caution">
    <text evidence="13">The sequence shown here is derived from an EMBL/GenBank/DDBJ whole genome shotgun (WGS) entry which is preliminary data.</text>
</comment>
<sequence>MTRLLEKCLSYIDEEEVLALVKQLVGIQSFPPDFNERDVAVAVAEKFEEYDIPAFIDDLGNNRGNLRAAVGTGTRRHLMLCGHFDTVPPLSEGWLSDPFEAEIRKGRMYGRGTCDMKGGVAALVLSMCYLQKAGIVLNGTLSFLGTAGEETELDGALAFMDEHGVDDISGILIAEASNKEVYVTQMGTYWVELESKGISAHPGVSWQGVNALLNTIKFIEKFRHYDFGVAEHPLLGKPTLNITTMHAGEISNALPVNCKSTIDIRTTPGVDHDEITAAIEKIIKELETEEDTFNLTYRVRFNHPSTETALDDPLCLAAFEASKAVFSKEVKAAGTFFGTDACVMKKSDGTFPPLIIYGPGDPTNNHKVNEFVEISDLLDSIRFYLALILEYFDVQEMSFI</sequence>
<keyword evidence="10" id="KW-0170">Cobalt</keyword>
<comment type="catalytic activity">
    <reaction evidence="11">
        <text>N-succinyl-(2S,6S)-2,6-diaminopimelate + H2O = (2S,6S)-2,6-diaminopimelate + succinate</text>
        <dbReference type="Rhea" id="RHEA:22608"/>
        <dbReference type="ChEBI" id="CHEBI:15377"/>
        <dbReference type="ChEBI" id="CHEBI:30031"/>
        <dbReference type="ChEBI" id="CHEBI:57609"/>
        <dbReference type="ChEBI" id="CHEBI:58087"/>
        <dbReference type="EC" id="3.5.1.18"/>
    </reaction>
</comment>
<comment type="pathway">
    <text evidence="3">Amino-acid biosynthesis; L-lysine biosynthesis via DAP pathway; LL-2,6-diaminopimelate from (S)-tetrahydrodipicolinate (succinylase route): step 3/3.</text>
</comment>